<dbReference type="Pfam" id="PF00595">
    <property type="entry name" value="PDZ"/>
    <property type="match status" value="1"/>
</dbReference>
<dbReference type="GO" id="GO:0002142">
    <property type="term" value="C:stereocilia ankle link complex"/>
    <property type="evidence" value="ECO:0007669"/>
    <property type="project" value="TreeGrafter"/>
</dbReference>
<keyword evidence="2" id="KW-0677">Repeat</keyword>
<evidence type="ECO:0000256" key="4">
    <source>
        <dbReference type="SAM" id="MobiDB-lite"/>
    </source>
</evidence>
<feature type="region of interest" description="Disordered" evidence="4">
    <location>
        <begin position="98"/>
        <end position="125"/>
    </location>
</feature>
<dbReference type="Gene3D" id="2.30.42.10">
    <property type="match status" value="1"/>
</dbReference>
<dbReference type="Proteomes" id="UP000499080">
    <property type="component" value="Unassembled WGS sequence"/>
</dbReference>
<dbReference type="SUPFAM" id="SSF50156">
    <property type="entry name" value="PDZ domain-like"/>
    <property type="match status" value="1"/>
</dbReference>
<comment type="subcellular location">
    <subcellularLocation>
        <location evidence="1">Cell projection</location>
    </subcellularLocation>
</comment>
<evidence type="ECO:0000256" key="1">
    <source>
        <dbReference type="ARBA" id="ARBA00004316"/>
    </source>
</evidence>
<keyword evidence="3" id="KW-0966">Cell projection</keyword>
<dbReference type="GO" id="GO:0005929">
    <property type="term" value="C:cilium"/>
    <property type="evidence" value="ECO:0007669"/>
    <property type="project" value="TreeGrafter"/>
</dbReference>
<evidence type="ECO:0000259" key="5">
    <source>
        <dbReference type="PROSITE" id="PS50106"/>
    </source>
</evidence>
<dbReference type="PANTHER" id="PTHR23116:SF29">
    <property type="entry name" value="PDZ DOMAIN-CONTAINING PROTEIN 7"/>
    <property type="match status" value="1"/>
</dbReference>
<name>A0A4Y2CL90_ARAVE</name>
<dbReference type="AlphaFoldDB" id="A0A4Y2CL90"/>
<comment type="caution">
    <text evidence="6">The sequence shown here is derived from an EMBL/GenBank/DDBJ whole genome shotgun (WGS) entry which is preliminary data.</text>
</comment>
<dbReference type="PANTHER" id="PTHR23116">
    <property type="entry name" value="PDZ DOMAIN CONTAINING WHIRLIN AND HARMONIN-RELATED"/>
    <property type="match status" value="1"/>
</dbReference>
<feature type="compositionally biased region" description="Low complexity" evidence="4">
    <location>
        <begin position="102"/>
        <end position="112"/>
    </location>
</feature>
<evidence type="ECO:0000256" key="3">
    <source>
        <dbReference type="ARBA" id="ARBA00023273"/>
    </source>
</evidence>
<dbReference type="EMBL" id="BGPR01000209">
    <property type="protein sequence ID" value="GBM04929.1"/>
    <property type="molecule type" value="Genomic_DNA"/>
</dbReference>
<evidence type="ECO:0000313" key="7">
    <source>
        <dbReference type="Proteomes" id="UP000499080"/>
    </source>
</evidence>
<dbReference type="OrthoDB" id="6429326at2759"/>
<dbReference type="PROSITE" id="PS50106">
    <property type="entry name" value="PDZ"/>
    <property type="match status" value="1"/>
</dbReference>
<dbReference type="InterPro" id="IPR051844">
    <property type="entry name" value="USH2_Complex_Protein"/>
</dbReference>
<dbReference type="GO" id="GO:0032426">
    <property type="term" value="C:stereocilium tip"/>
    <property type="evidence" value="ECO:0007669"/>
    <property type="project" value="TreeGrafter"/>
</dbReference>
<organism evidence="6 7">
    <name type="scientific">Araneus ventricosus</name>
    <name type="common">Orbweaver spider</name>
    <name type="synonym">Epeira ventricosa</name>
    <dbReference type="NCBI Taxonomy" id="182803"/>
    <lineage>
        <taxon>Eukaryota</taxon>
        <taxon>Metazoa</taxon>
        <taxon>Ecdysozoa</taxon>
        <taxon>Arthropoda</taxon>
        <taxon>Chelicerata</taxon>
        <taxon>Arachnida</taxon>
        <taxon>Araneae</taxon>
        <taxon>Araneomorphae</taxon>
        <taxon>Entelegynae</taxon>
        <taxon>Araneoidea</taxon>
        <taxon>Araneidae</taxon>
        <taxon>Araneus</taxon>
    </lineage>
</organism>
<feature type="domain" description="PDZ" evidence="5">
    <location>
        <begin position="55"/>
        <end position="82"/>
    </location>
</feature>
<dbReference type="InterPro" id="IPR036034">
    <property type="entry name" value="PDZ_sf"/>
</dbReference>
<evidence type="ECO:0000313" key="6">
    <source>
        <dbReference type="EMBL" id="GBM04929.1"/>
    </source>
</evidence>
<proteinExistence type="predicted"/>
<gene>
    <name evidence="6" type="ORF">AVEN_126082_1</name>
</gene>
<dbReference type="InterPro" id="IPR001478">
    <property type="entry name" value="PDZ"/>
</dbReference>
<protein>
    <recommendedName>
        <fullName evidence="5">PDZ domain-containing protein</fullName>
    </recommendedName>
</protein>
<keyword evidence="7" id="KW-1185">Reference proteome</keyword>
<sequence length="125" mass="13946">MQLRFTFKITHNLPESTLDLLQKPTNSTASTTAYLRILLWFGLRSLCNGSQRQFGDQVISVNEVDFTNITHDEAVAMLQSSPRMSMVVRSVGKVPHSTLPYASNNAGASSSSEPWYPESMPHRSE</sequence>
<evidence type="ECO:0000256" key="2">
    <source>
        <dbReference type="ARBA" id="ARBA00022737"/>
    </source>
</evidence>
<reference evidence="6 7" key="1">
    <citation type="journal article" date="2019" name="Sci. Rep.">
        <title>Orb-weaving spider Araneus ventricosus genome elucidates the spidroin gene catalogue.</title>
        <authorList>
            <person name="Kono N."/>
            <person name="Nakamura H."/>
            <person name="Ohtoshi R."/>
            <person name="Moran D.A.P."/>
            <person name="Shinohara A."/>
            <person name="Yoshida Y."/>
            <person name="Fujiwara M."/>
            <person name="Mori M."/>
            <person name="Tomita M."/>
            <person name="Arakawa K."/>
        </authorList>
    </citation>
    <scope>NUCLEOTIDE SEQUENCE [LARGE SCALE GENOMIC DNA]</scope>
</reference>
<dbReference type="GO" id="GO:0005886">
    <property type="term" value="C:plasma membrane"/>
    <property type="evidence" value="ECO:0007669"/>
    <property type="project" value="TreeGrafter"/>
</dbReference>
<accession>A0A4Y2CL90</accession>